<keyword evidence="1 7" id="KW-0963">Cytoplasm</keyword>
<evidence type="ECO:0000313" key="12">
    <source>
        <dbReference type="Proteomes" id="UP000255423"/>
    </source>
</evidence>
<dbReference type="SMART" id="SM00465">
    <property type="entry name" value="GIYc"/>
    <property type="match status" value="1"/>
</dbReference>
<keyword evidence="3 7" id="KW-0228">DNA excision</keyword>
<dbReference type="NCBIfam" id="TIGR00194">
    <property type="entry name" value="uvrC"/>
    <property type="match status" value="1"/>
</dbReference>
<dbReference type="PANTHER" id="PTHR30562:SF1">
    <property type="entry name" value="UVRABC SYSTEM PROTEIN C"/>
    <property type="match status" value="1"/>
</dbReference>
<dbReference type="InterPro" id="IPR035901">
    <property type="entry name" value="GIY-YIG_endonuc_sf"/>
</dbReference>
<dbReference type="RefSeq" id="WP_109572920.1">
    <property type="nucleotide sequence ID" value="NZ_UHJL01000002.1"/>
</dbReference>
<dbReference type="InterPro" id="IPR038476">
    <property type="entry name" value="UvrC_RNase_H_dom_sf"/>
</dbReference>
<keyword evidence="2 7" id="KW-0227">DNA damage</keyword>
<dbReference type="FunFam" id="3.40.1440.10:FF:000001">
    <property type="entry name" value="UvrABC system protein C"/>
    <property type="match status" value="1"/>
</dbReference>
<dbReference type="InterPro" id="IPR000305">
    <property type="entry name" value="GIY-YIG_endonuc"/>
</dbReference>
<dbReference type="Pfam" id="PF02151">
    <property type="entry name" value="UVR"/>
    <property type="match status" value="1"/>
</dbReference>
<dbReference type="GO" id="GO:0006289">
    <property type="term" value="P:nucleotide-excision repair"/>
    <property type="evidence" value="ECO:0007669"/>
    <property type="project" value="UniProtKB-UniRule"/>
</dbReference>
<dbReference type="Gene3D" id="3.40.1440.10">
    <property type="entry name" value="GIY-YIG endonuclease"/>
    <property type="match status" value="1"/>
</dbReference>
<dbReference type="InterPro" id="IPR010994">
    <property type="entry name" value="RuvA_2-like"/>
</dbReference>
<evidence type="ECO:0000256" key="6">
    <source>
        <dbReference type="ARBA" id="ARBA00023236"/>
    </source>
</evidence>
<evidence type="ECO:0000256" key="1">
    <source>
        <dbReference type="ARBA" id="ARBA00022490"/>
    </source>
</evidence>
<dbReference type="Pfam" id="PF08459">
    <property type="entry name" value="UvrC_RNaseH_dom"/>
    <property type="match status" value="1"/>
</dbReference>
<keyword evidence="4 7" id="KW-0267">Excision nuclease</keyword>
<dbReference type="AlphaFoldDB" id="A0A380S603"/>
<dbReference type="Pfam" id="PF01541">
    <property type="entry name" value="GIY-YIG"/>
    <property type="match status" value="1"/>
</dbReference>
<evidence type="ECO:0000256" key="5">
    <source>
        <dbReference type="ARBA" id="ARBA00023204"/>
    </source>
</evidence>
<dbReference type="GO" id="GO:0009381">
    <property type="term" value="F:excinuclease ABC activity"/>
    <property type="evidence" value="ECO:0007669"/>
    <property type="project" value="UniProtKB-UniRule"/>
</dbReference>
<protein>
    <recommendedName>
        <fullName evidence="7">UvrABC system protein C</fullName>
        <shortName evidence="7">Protein UvrC</shortName>
    </recommendedName>
    <alternativeName>
        <fullName evidence="7">Excinuclease ABC subunit C</fullName>
    </alternativeName>
</protein>
<evidence type="ECO:0000256" key="4">
    <source>
        <dbReference type="ARBA" id="ARBA00022881"/>
    </source>
</evidence>
<dbReference type="GO" id="GO:0009380">
    <property type="term" value="C:excinuclease repair complex"/>
    <property type="evidence" value="ECO:0007669"/>
    <property type="project" value="InterPro"/>
</dbReference>
<gene>
    <name evidence="7" type="primary">uvrC</name>
    <name evidence="11" type="ORF">SAMN05661053_1823</name>
</gene>
<comment type="subcellular location">
    <subcellularLocation>
        <location evidence="7">Cytoplasm</location>
    </subcellularLocation>
</comment>
<dbReference type="InterPro" id="IPR036876">
    <property type="entry name" value="UVR_dom_sf"/>
</dbReference>
<dbReference type="InterPro" id="IPR004791">
    <property type="entry name" value="UvrC"/>
</dbReference>
<comment type="function">
    <text evidence="7">The UvrABC repair system catalyzes the recognition and processing of DNA lesions. UvrC both incises the 5' and 3' sides of the lesion. The N-terminal half is responsible for the 3' incision and the C-terminal half is responsible for the 5' incision.</text>
</comment>
<dbReference type="InterPro" id="IPR047296">
    <property type="entry name" value="GIY-YIG_UvrC_Cho"/>
</dbReference>
<accession>A0A380S603</accession>
<name>A0A380S603_FIBSU</name>
<evidence type="ECO:0000256" key="2">
    <source>
        <dbReference type="ARBA" id="ARBA00022763"/>
    </source>
</evidence>
<feature type="domain" description="UvrC family homology region profile" evidence="10">
    <location>
        <begin position="260"/>
        <end position="491"/>
    </location>
</feature>
<evidence type="ECO:0000256" key="7">
    <source>
        <dbReference type="HAMAP-Rule" id="MF_00203"/>
    </source>
</evidence>
<dbReference type="InterPro" id="IPR050066">
    <property type="entry name" value="UvrABC_protein_C"/>
</dbReference>
<comment type="similarity">
    <text evidence="7">Belongs to the UvrC family.</text>
</comment>
<keyword evidence="5 7" id="KW-0234">DNA repair</keyword>
<dbReference type="InterPro" id="IPR001162">
    <property type="entry name" value="UvrC_RNase_H_dom"/>
</dbReference>
<dbReference type="Gene3D" id="3.30.420.340">
    <property type="entry name" value="UvrC, RNAse H endonuclease domain"/>
    <property type="match status" value="1"/>
</dbReference>
<dbReference type="Pfam" id="PF22920">
    <property type="entry name" value="UvrC_RNaseH"/>
    <property type="match status" value="1"/>
</dbReference>
<feature type="domain" description="UVR" evidence="8">
    <location>
        <begin position="208"/>
        <end position="243"/>
    </location>
</feature>
<keyword evidence="6 7" id="KW-0742">SOS response</keyword>
<dbReference type="PROSITE" id="PS50151">
    <property type="entry name" value="UVR"/>
    <property type="match status" value="1"/>
</dbReference>
<dbReference type="GO" id="GO:0003677">
    <property type="term" value="F:DNA binding"/>
    <property type="evidence" value="ECO:0007669"/>
    <property type="project" value="UniProtKB-UniRule"/>
</dbReference>
<dbReference type="SUPFAM" id="SSF46600">
    <property type="entry name" value="C-terminal UvrC-binding domain of UvrB"/>
    <property type="match status" value="1"/>
</dbReference>
<sequence length="625" mass="71099">MIPVSEHIERRLAELPLLPGVYIMKNAQGKIIYIGKAKVLKNRVSSYFDGSDHAGHRAATLMLPYIRDIEWIITESETEALILEANLIRKHTPKYNVLLKDDKHFPYLAFSVNEPFPRLFLSRSVKKDGCLYYGPYMSSRMIRQLQDIAARLFQIRECKLKLPLNRPVRPCLNYHIGRCGAPCAGLVTREEYQKKVAQTQMLLGGKRDDLIQLWEREMLEASERMDFETAAKKRDAIQALKATSAHQKTDVSDASLCVDVLSLKRNGTMAAAVIFEYRNGVLCGRRHYRLECKLEDDETEIFRQMVVQWYMDVEFIPGEIATDVPLPTDMAERESIEQALASKTTHKVVLTNPQRGEKLGFLKLASANADMILVEMRAEVQKYSEIDSSVFELQKVLGLKKTPFRIECVDISHLSGTNTVASLVAFKNGRPDKSNYRKFIIKTVTGVDDFASMREVMTRRIRRLEEEGIPMPDLWVCDGGKGQVDATMQILKELGHDKDLPLIGLAKRLEEIVFPDDRKSIVLHRTSPALKLLQNARDEAHRFAITYQRSKRKKDLEVEWLKMPGVGHETRIKILSKYKSAEAFMDAPLEDIIDLLGKVRGTKLREQVAEYCAGGAPDEGLTTTL</sequence>
<dbReference type="PANTHER" id="PTHR30562">
    <property type="entry name" value="UVRC/OXIDOREDUCTASE"/>
    <property type="match status" value="1"/>
</dbReference>
<evidence type="ECO:0000256" key="3">
    <source>
        <dbReference type="ARBA" id="ARBA00022769"/>
    </source>
</evidence>
<evidence type="ECO:0000259" key="8">
    <source>
        <dbReference type="PROSITE" id="PS50151"/>
    </source>
</evidence>
<feature type="domain" description="GIY-YIG" evidence="9">
    <location>
        <begin position="17"/>
        <end position="97"/>
    </location>
</feature>
<dbReference type="GO" id="GO:0009432">
    <property type="term" value="P:SOS response"/>
    <property type="evidence" value="ECO:0007669"/>
    <property type="project" value="UniProtKB-UniRule"/>
</dbReference>
<evidence type="ECO:0000259" key="10">
    <source>
        <dbReference type="PROSITE" id="PS50165"/>
    </source>
</evidence>
<dbReference type="EMBL" id="UHJL01000002">
    <property type="protein sequence ID" value="SUQ24423.1"/>
    <property type="molecule type" value="Genomic_DNA"/>
</dbReference>
<proteinExistence type="inferred from homology"/>
<dbReference type="CDD" id="cd10434">
    <property type="entry name" value="GIY-YIG_UvrC_Cho"/>
    <property type="match status" value="1"/>
</dbReference>
<evidence type="ECO:0000259" key="9">
    <source>
        <dbReference type="PROSITE" id="PS50164"/>
    </source>
</evidence>
<dbReference type="Gene3D" id="4.10.860.10">
    <property type="entry name" value="UVR domain"/>
    <property type="match status" value="1"/>
</dbReference>
<evidence type="ECO:0000313" key="11">
    <source>
        <dbReference type="EMBL" id="SUQ24423.1"/>
    </source>
</evidence>
<dbReference type="Proteomes" id="UP000255423">
    <property type="component" value="Unassembled WGS sequence"/>
</dbReference>
<dbReference type="GO" id="GO:0005737">
    <property type="term" value="C:cytoplasm"/>
    <property type="evidence" value="ECO:0007669"/>
    <property type="project" value="UniProtKB-SubCell"/>
</dbReference>
<organism evidence="11 12">
    <name type="scientific">Fibrobacter succinogenes</name>
    <name type="common">Bacteroides succinogenes</name>
    <dbReference type="NCBI Taxonomy" id="833"/>
    <lineage>
        <taxon>Bacteria</taxon>
        <taxon>Pseudomonadati</taxon>
        <taxon>Fibrobacterota</taxon>
        <taxon>Fibrobacteria</taxon>
        <taxon>Fibrobacterales</taxon>
        <taxon>Fibrobacteraceae</taxon>
        <taxon>Fibrobacter</taxon>
    </lineage>
</organism>
<dbReference type="HAMAP" id="MF_00203">
    <property type="entry name" value="UvrC"/>
    <property type="match status" value="1"/>
</dbReference>
<reference evidence="11 12" key="1">
    <citation type="submission" date="2017-08" db="EMBL/GenBank/DDBJ databases">
        <authorList>
            <person name="de Groot N.N."/>
        </authorList>
    </citation>
    <scope>NUCLEOTIDE SEQUENCE [LARGE SCALE GENOMIC DNA]</scope>
    <source>
        <strain evidence="11 12">HM2</strain>
    </source>
</reference>
<dbReference type="PROSITE" id="PS50165">
    <property type="entry name" value="UVRC"/>
    <property type="match status" value="1"/>
</dbReference>
<dbReference type="SUPFAM" id="SSF82771">
    <property type="entry name" value="GIY-YIG endonuclease"/>
    <property type="match status" value="1"/>
</dbReference>
<dbReference type="SUPFAM" id="SSF47781">
    <property type="entry name" value="RuvA domain 2-like"/>
    <property type="match status" value="1"/>
</dbReference>
<dbReference type="NCBIfam" id="NF001824">
    <property type="entry name" value="PRK00558.1-5"/>
    <property type="match status" value="1"/>
</dbReference>
<dbReference type="InterPro" id="IPR001943">
    <property type="entry name" value="UVR_dom"/>
</dbReference>
<dbReference type="PROSITE" id="PS50164">
    <property type="entry name" value="GIY_YIG"/>
    <property type="match status" value="1"/>
</dbReference>
<comment type="subunit">
    <text evidence="7">Interacts with UvrB in an incision complex.</text>
</comment>